<dbReference type="PANTHER" id="PTHR21660:SF1">
    <property type="entry name" value="ACYL-COENZYME A THIOESTERASE 13"/>
    <property type="match status" value="1"/>
</dbReference>
<proteinExistence type="inferred from homology"/>
<evidence type="ECO:0000256" key="2">
    <source>
        <dbReference type="ARBA" id="ARBA00022801"/>
    </source>
</evidence>
<comment type="similarity">
    <text evidence="1">Belongs to the thioesterase PaaI family.</text>
</comment>
<name>A0A926P2U7_9HYPH</name>
<dbReference type="AlphaFoldDB" id="A0A926P2U7"/>
<evidence type="ECO:0000313" key="5">
    <source>
        <dbReference type="Proteomes" id="UP000598467"/>
    </source>
</evidence>
<dbReference type="InterPro" id="IPR039298">
    <property type="entry name" value="ACOT13"/>
</dbReference>
<dbReference type="PANTHER" id="PTHR21660">
    <property type="entry name" value="THIOESTERASE SUPERFAMILY MEMBER-RELATED"/>
    <property type="match status" value="1"/>
</dbReference>
<evidence type="ECO:0000313" key="4">
    <source>
        <dbReference type="EMBL" id="MBD1548083.1"/>
    </source>
</evidence>
<feature type="domain" description="Thioesterase" evidence="3">
    <location>
        <begin position="73"/>
        <end position="151"/>
    </location>
</feature>
<dbReference type="EMBL" id="JABFCZ010000020">
    <property type="protein sequence ID" value="MBD1548083.1"/>
    <property type="molecule type" value="Genomic_DNA"/>
</dbReference>
<accession>A0A926P2U7</accession>
<dbReference type="CDD" id="cd03443">
    <property type="entry name" value="PaaI_thioesterase"/>
    <property type="match status" value="1"/>
</dbReference>
<protein>
    <submittedName>
        <fullName evidence="4">PaaI family thioesterase</fullName>
    </submittedName>
</protein>
<gene>
    <name evidence="4" type="ORF">HK439_17595</name>
</gene>
<dbReference type="NCBIfam" id="TIGR00369">
    <property type="entry name" value="unchar_dom_1"/>
    <property type="match status" value="1"/>
</dbReference>
<reference evidence="4" key="1">
    <citation type="submission" date="2020-05" db="EMBL/GenBank/DDBJ databases">
        <title>Identification of trans-AT polyketide cluster in two marine bacteria, producers of a novel glutaramide-containing polyketide sesbanimide D and analogs.</title>
        <authorList>
            <person name="Kacar D."/>
            <person name="Rodriguez P."/>
            <person name="Canedo L."/>
            <person name="Gonzalez E."/>
            <person name="Galan B."/>
            <person name="De La Calle F."/>
            <person name="Garcia J.L."/>
        </authorList>
    </citation>
    <scope>NUCLEOTIDE SEQUENCE</scope>
    <source>
        <strain evidence="4">PHM038</strain>
    </source>
</reference>
<dbReference type="Gene3D" id="3.10.129.10">
    <property type="entry name" value="Hotdog Thioesterase"/>
    <property type="match status" value="1"/>
</dbReference>
<dbReference type="InterPro" id="IPR029069">
    <property type="entry name" value="HotDog_dom_sf"/>
</dbReference>
<keyword evidence="2" id="KW-0378">Hydrolase</keyword>
<dbReference type="InterPro" id="IPR003736">
    <property type="entry name" value="PAAI_dom"/>
</dbReference>
<dbReference type="InterPro" id="IPR006683">
    <property type="entry name" value="Thioestr_dom"/>
</dbReference>
<organism evidence="4 5">
    <name type="scientific">Roseibium aggregatum</name>
    <dbReference type="NCBI Taxonomy" id="187304"/>
    <lineage>
        <taxon>Bacteria</taxon>
        <taxon>Pseudomonadati</taxon>
        <taxon>Pseudomonadota</taxon>
        <taxon>Alphaproteobacteria</taxon>
        <taxon>Hyphomicrobiales</taxon>
        <taxon>Stappiaceae</taxon>
        <taxon>Roseibium</taxon>
    </lineage>
</organism>
<comment type="caution">
    <text evidence="4">The sequence shown here is derived from an EMBL/GenBank/DDBJ whole genome shotgun (WGS) entry which is preliminary data.</text>
</comment>
<dbReference type="Proteomes" id="UP000598467">
    <property type="component" value="Unassembled WGS sequence"/>
</dbReference>
<evidence type="ECO:0000256" key="1">
    <source>
        <dbReference type="ARBA" id="ARBA00008324"/>
    </source>
</evidence>
<sequence length="165" mass="17441">MNETQTAGSSPNLGALPRDRIARMTGVEIFEEMLAGRLPAPPIMVTMEMGLREAERGRAVFTGTPSAAHMNPQGTVHGGWISTILDSALTCAIHTDLEAGELCTTTSLTVNMVRPLMPGAGEVRCEGRMVHRGRRLATAEGSLVDANGKLIAHGTANCMIFGIGQ</sequence>
<dbReference type="RefSeq" id="WP_190292824.1">
    <property type="nucleotide sequence ID" value="NZ_JABFCZ010000020.1"/>
</dbReference>
<dbReference type="Pfam" id="PF03061">
    <property type="entry name" value="4HBT"/>
    <property type="match status" value="1"/>
</dbReference>
<dbReference type="GO" id="GO:0047617">
    <property type="term" value="F:fatty acyl-CoA hydrolase activity"/>
    <property type="evidence" value="ECO:0007669"/>
    <property type="project" value="InterPro"/>
</dbReference>
<evidence type="ECO:0000259" key="3">
    <source>
        <dbReference type="Pfam" id="PF03061"/>
    </source>
</evidence>
<dbReference type="SUPFAM" id="SSF54637">
    <property type="entry name" value="Thioesterase/thiol ester dehydrase-isomerase"/>
    <property type="match status" value="1"/>
</dbReference>